<organism evidence="1">
    <name type="scientific">Pararge aegeria</name>
    <name type="common">speckled wood butterfly</name>
    <dbReference type="NCBI Taxonomy" id="116150"/>
    <lineage>
        <taxon>Eukaryota</taxon>
        <taxon>Metazoa</taxon>
        <taxon>Ecdysozoa</taxon>
        <taxon>Arthropoda</taxon>
        <taxon>Hexapoda</taxon>
        <taxon>Insecta</taxon>
        <taxon>Pterygota</taxon>
        <taxon>Neoptera</taxon>
        <taxon>Endopterygota</taxon>
        <taxon>Lepidoptera</taxon>
        <taxon>Glossata</taxon>
        <taxon>Ditrysia</taxon>
        <taxon>Papilionoidea</taxon>
        <taxon>Nymphalidae</taxon>
        <taxon>Satyrinae</taxon>
        <taxon>Satyrini</taxon>
        <taxon>Parargina</taxon>
        <taxon>Pararge</taxon>
    </lineage>
</organism>
<proteinExistence type="predicted"/>
<accession>S4P2Z7</accession>
<dbReference type="AlphaFoldDB" id="S4P2Z7"/>
<protein>
    <submittedName>
        <fullName evidence="1">Pol</fullName>
    </submittedName>
</protein>
<sequence length="72" mass="7730">PFSLSELEGVLSYVKDSSPGEDGITYSFLINSSVASLNYYLSIINAIVLSGNIPSSWKTQAIIPILKPNKPA</sequence>
<feature type="non-terminal residue" evidence="1">
    <location>
        <position position="1"/>
    </location>
</feature>
<name>S4P2Z7_9NEOP</name>
<feature type="non-terminal residue" evidence="1">
    <location>
        <position position="72"/>
    </location>
</feature>
<reference evidence="1" key="1">
    <citation type="journal article" date="2013" name="BMC Genomics">
        <title>Unscrambling butterfly oogenesis.</title>
        <authorList>
            <person name="Carter J.M."/>
            <person name="Baker S.C."/>
            <person name="Pink R."/>
            <person name="Carter D.R."/>
            <person name="Collins A."/>
            <person name="Tomlin J."/>
            <person name="Gibbs M."/>
            <person name="Breuker C.J."/>
        </authorList>
    </citation>
    <scope>NUCLEOTIDE SEQUENCE</scope>
    <source>
        <tissue evidence="1">Ovary</tissue>
    </source>
</reference>
<evidence type="ECO:0000313" key="1">
    <source>
        <dbReference type="EMBL" id="JAA80775.1"/>
    </source>
</evidence>
<dbReference type="EMBL" id="GAIX01011785">
    <property type="protein sequence ID" value="JAA80775.1"/>
    <property type="molecule type" value="Transcribed_RNA"/>
</dbReference>
<reference evidence="1" key="2">
    <citation type="submission" date="2013-05" db="EMBL/GenBank/DDBJ databases">
        <authorList>
            <person name="Carter J.-M."/>
            <person name="Baker S.C."/>
            <person name="Pink R."/>
            <person name="Carter D.R.F."/>
            <person name="Collins A."/>
            <person name="Tomlin J."/>
            <person name="Gibbs M."/>
            <person name="Breuker C.J."/>
        </authorList>
    </citation>
    <scope>NUCLEOTIDE SEQUENCE</scope>
    <source>
        <tissue evidence="1">Ovary</tissue>
    </source>
</reference>